<dbReference type="PROSITE" id="PS50894">
    <property type="entry name" value="HPT"/>
    <property type="match status" value="1"/>
</dbReference>
<evidence type="ECO:0000313" key="16">
    <source>
        <dbReference type="EMBL" id="MBB3988522.1"/>
    </source>
</evidence>
<accession>A0A7W6DT63</accession>
<dbReference type="InterPro" id="IPR036890">
    <property type="entry name" value="HATPase_C_sf"/>
</dbReference>
<dbReference type="InterPro" id="IPR036641">
    <property type="entry name" value="HPT_dom_sf"/>
</dbReference>
<evidence type="ECO:0000256" key="10">
    <source>
        <dbReference type="ARBA" id="ARBA00023012"/>
    </source>
</evidence>
<dbReference type="Gene3D" id="3.30.565.10">
    <property type="entry name" value="Histidine kinase-like ATPase, C-terminal domain"/>
    <property type="match status" value="1"/>
</dbReference>
<dbReference type="InterPro" id="IPR002545">
    <property type="entry name" value="CheW-lke_dom"/>
</dbReference>
<dbReference type="InterPro" id="IPR008207">
    <property type="entry name" value="Sig_transdc_His_kin_Hpt_dom"/>
</dbReference>
<dbReference type="FunFam" id="3.30.565.10:FF:000016">
    <property type="entry name" value="Chemotaxis protein CheA, putative"/>
    <property type="match status" value="1"/>
</dbReference>
<reference evidence="16 17" key="1">
    <citation type="submission" date="2020-08" db="EMBL/GenBank/DDBJ databases">
        <title>Genomic Encyclopedia of Type Strains, Phase IV (KMG-IV): sequencing the most valuable type-strain genomes for metagenomic binning, comparative biology and taxonomic classification.</title>
        <authorList>
            <person name="Goeker M."/>
        </authorList>
    </citation>
    <scope>NUCLEOTIDE SEQUENCE [LARGE SCALE GENOMIC DNA]</scope>
    <source>
        <strain evidence="16 17">DSM 102235</strain>
    </source>
</reference>
<evidence type="ECO:0000256" key="11">
    <source>
        <dbReference type="ARBA" id="ARBA00035100"/>
    </source>
</evidence>
<dbReference type="SUPFAM" id="SSF55874">
    <property type="entry name" value="ATPase domain of HSP90 chaperone/DNA topoisomerase II/histidine kinase"/>
    <property type="match status" value="1"/>
</dbReference>
<dbReference type="InterPro" id="IPR004105">
    <property type="entry name" value="CheA-like_dim"/>
</dbReference>
<evidence type="ECO:0000256" key="6">
    <source>
        <dbReference type="ARBA" id="ARBA00022679"/>
    </source>
</evidence>
<evidence type="ECO:0000256" key="9">
    <source>
        <dbReference type="ARBA" id="ARBA00022840"/>
    </source>
</evidence>
<comment type="function">
    <text evidence="11">Involved in the transmission of sensory signals from the chemoreceptors to the flagellar motors. CheA is autophosphorylated; it can transfer its phosphate group to either CheB or CheY.</text>
</comment>
<evidence type="ECO:0000259" key="15">
    <source>
        <dbReference type="PROSITE" id="PS50894"/>
    </source>
</evidence>
<dbReference type="Pfam" id="PF01584">
    <property type="entry name" value="CheW"/>
    <property type="match status" value="1"/>
</dbReference>
<keyword evidence="7" id="KW-0547">Nucleotide-binding</keyword>
<dbReference type="Gene3D" id="1.20.120.160">
    <property type="entry name" value="HPT domain"/>
    <property type="match status" value="1"/>
</dbReference>
<evidence type="ECO:0000259" key="13">
    <source>
        <dbReference type="PROSITE" id="PS50109"/>
    </source>
</evidence>
<dbReference type="InterPro" id="IPR036061">
    <property type="entry name" value="CheW-like_dom_sf"/>
</dbReference>
<evidence type="ECO:0000256" key="7">
    <source>
        <dbReference type="ARBA" id="ARBA00022741"/>
    </source>
</evidence>
<dbReference type="InterPro" id="IPR036097">
    <property type="entry name" value="HisK_dim/P_sf"/>
</dbReference>
<dbReference type="Gene3D" id="1.10.287.560">
    <property type="entry name" value="Histidine kinase CheA-like, homodimeric domain"/>
    <property type="match status" value="1"/>
</dbReference>
<feature type="domain" description="Histidine kinase" evidence="13">
    <location>
        <begin position="302"/>
        <end position="506"/>
    </location>
</feature>
<comment type="catalytic activity">
    <reaction evidence="1">
        <text>ATP + protein L-histidine = ADP + protein N-phospho-L-histidine.</text>
        <dbReference type="EC" id="2.7.13.3"/>
    </reaction>
</comment>
<dbReference type="SUPFAM" id="SSF47226">
    <property type="entry name" value="Histidine-containing phosphotransfer domain, HPT domain"/>
    <property type="match status" value="1"/>
</dbReference>
<keyword evidence="17" id="KW-1185">Reference proteome</keyword>
<keyword evidence="8 16" id="KW-0418">Kinase</keyword>
<evidence type="ECO:0000256" key="5">
    <source>
        <dbReference type="ARBA" id="ARBA00022553"/>
    </source>
</evidence>
<proteinExistence type="predicted"/>
<evidence type="ECO:0000313" key="17">
    <source>
        <dbReference type="Proteomes" id="UP000541426"/>
    </source>
</evidence>
<evidence type="ECO:0000256" key="12">
    <source>
        <dbReference type="PROSITE-ProRule" id="PRU00110"/>
    </source>
</evidence>
<dbReference type="CDD" id="cd00731">
    <property type="entry name" value="CheA_reg"/>
    <property type="match status" value="1"/>
</dbReference>
<dbReference type="Pfam" id="PF01627">
    <property type="entry name" value="Hpt"/>
    <property type="match status" value="1"/>
</dbReference>
<dbReference type="PRINTS" id="PR00344">
    <property type="entry name" value="BCTRLSENSOR"/>
</dbReference>
<evidence type="ECO:0000256" key="8">
    <source>
        <dbReference type="ARBA" id="ARBA00022777"/>
    </source>
</evidence>
<dbReference type="InterPro" id="IPR004358">
    <property type="entry name" value="Sig_transdc_His_kin-like_C"/>
</dbReference>
<dbReference type="Pfam" id="PF02518">
    <property type="entry name" value="HATPase_c"/>
    <property type="match status" value="1"/>
</dbReference>
<dbReference type="GO" id="GO:0005524">
    <property type="term" value="F:ATP binding"/>
    <property type="evidence" value="ECO:0007669"/>
    <property type="project" value="UniProtKB-KW"/>
</dbReference>
<dbReference type="PROSITE" id="PS50851">
    <property type="entry name" value="CHEW"/>
    <property type="match status" value="1"/>
</dbReference>
<dbReference type="InterPro" id="IPR003594">
    <property type="entry name" value="HATPase_dom"/>
</dbReference>
<keyword evidence="4" id="KW-0145">Chemotaxis</keyword>
<dbReference type="AlphaFoldDB" id="A0A7W6DT63"/>
<comment type="caution">
    <text evidence="16">The sequence shown here is derived from an EMBL/GenBank/DDBJ whole genome shotgun (WGS) entry which is preliminary data.</text>
</comment>
<keyword evidence="5 12" id="KW-0597">Phosphoprotein</keyword>
<evidence type="ECO:0000256" key="1">
    <source>
        <dbReference type="ARBA" id="ARBA00000085"/>
    </source>
</evidence>
<dbReference type="EC" id="2.7.13.3" evidence="2"/>
<dbReference type="PANTHER" id="PTHR43395">
    <property type="entry name" value="SENSOR HISTIDINE KINASE CHEA"/>
    <property type="match status" value="1"/>
</dbReference>
<dbReference type="GO" id="GO:0005737">
    <property type="term" value="C:cytoplasm"/>
    <property type="evidence" value="ECO:0007669"/>
    <property type="project" value="InterPro"/>
</dbReference>
<dbReference type="RefSeq" id="WP_183970409.1">
    <property type="nucleotide sequence ID" value="NZ_BAABBZ010000048.1"/>
</dbReference>
<dbReference type="GO" id="GO:0006935">
    <property type="term" value="P:chemotaxis"/>
    <property type="evidence" value="ECO:0007669"/>
    <property type="project" value="UniProtKB-KW"/>
</dbReference>
<feature type="domain" description="HPt" evidence="15">
    <location>
        <begin position="1"/>
        <end position="105"/>
    </location>
</feature>
<dbReference type="InterPro" id="IPR037006">
    <property type="entry name" value="CheA-like_homodim_sf"/>
</dbReference>
<feature type="modified residue" description="Phosphohistidine" evidence="12">
    <location>
        <position position="48"/>
    </location>
</feature>
<dbReference type="GO" id="GO:0000155">
    <property type="term" value="F:phosphorelay sensor kinase activity"/>
    <property type="evidence" value="ECO:0007669"/>
    <property type="project" value="InterPro"/>
</dbReference>
<evidence type="ECO:0000256" key="3">
    <source>
        <dbReference type="ARBA" id="ARBA00021495"/>
    </source>
</evidence>
<feature type="domain" description="CheW-like" evidence="14">
    <location>
        <begin position="508"/>
        <end position="640"/>
    </location>
</feature>
<dbReference type="Gene3D" id="2.30.30.40">
    <property type="entry name" value="SH3 Domains"/>
    <property type="match status" value="1"/>
</dbReference>
<keyword evidence="9" id="KW-0067">ATP-binding</keyword>
<dbReference type="PROSITE" id="PS50109">
    <property type="entry name" value="HIS_KIN"/>
    <property type="match status" value="1"/>
</dbReference>
<sequence length="651" mass="70101">MSDQEDLGADVYRQEASELVQSIEAGLMALETDPDDRDRINAVFRDLHTVKGSGAMFGFHELAMFVHEFETAFDRLRQGKVAITTALIELSLQACDQILCLLDDPKAGAAASVDILHRLQRCLDGSDKGEDGEHTPAGNAAEGCRVTFRLSEDALMRGHDPEGFLDELRELGPTKVRALVDRIPPIDQLDPTACLIGWDVEIEGAVTSSDIEAVFLFTRDDMTLEIAPLSDTPSAAKADDNQGLDAVATSPAPGVGKATGNTMRVATDRLDDMMDRVGELVIAEARLQALAQCSGDATLMAVAEDIQRLAAGLRDSTMSIRMVPMSSILGRFQRLIRDLSATLGKQMRFRTRGEDTELDKTVIELLADPLVHILRNCADHGLETSEARLAAGKPTVGTIELSAEYAGAEVVITIRDDGRGLDAGKIRARAIEAGLMAQDADLSESDLYRMIFEPGFSTMSTVTELSGRGVGMDVVKRTIASLRGQIDLESEPGHGTTVRLRLPLTLAIIDGLLIEVGGELYTIPLAAVEECVELPESHVSEHSNSSFLNIRGGLVPFLRLRALFDVTVQPTEYQKVVIISSTGARVGLVVDNIIGNNQTVIKQLSPLHAGLKSFSGATILGDGTVALILDVAQLVATGRMIEDRARRENAA</sequence>
<name>A0A7W6DT63_9RHOB</name>
<dbReference type="SMART" id="SM00073">
    <property type="entry name" value="HPT"/>
    <property type="match status" value="1"/>
</dbReference>
<keyword evidence="10" id="KW-0902">Two-component regulatory system</keyword>
<dbReference type="Pfam" id="PF02895">
    <property type="entry name" value="H-kinase_dim"/>
    <property type="match status" value="1"/>
</dbReference>
<dbReference type="SMART" id="SM01231">
    <property type="entry name" value="H-kinase_dim"/>
    <property type="match status" value="1"/>
</dbReference>
<gene>
    <name evidence="16" type="ORF">GGQ68_004879</name>
</gene>
<evidence type="ECO:0000259" key="14">
    <source>
        <dbReference type="PROSITE" id="PS50851"/>
    </source>
</evidence>
<dbReference type="CDD" id="cd00088">
    <property type="entry name" value="HPT"/>
    <property type="match status" value="1"/>
</dbReference>
<dbReference type="SMART" id="SM00387">
    <property type="entry name" value="HATPase_c"/>
    <property type="match status" value="1"/>
</dbReference>
<dbReference type="InterPro" id="IPR051315">
    <property type="entry name" value="Bact_Chemotaxis_CheA"/>
</dbReference>
<dbReference type="InterPro" id="IPR005467">
    <property type="entry name" value="His_kinase_dom"/>
</dbReference>
<dbReference type="SUPFAM" id="SSF50341">
    <property type="entry name" value="CheW-like"/>
    <property type="match status" value="1"/>
</dbReference>
<dbReference type="EMBL" id="JACIEJ010000027">
    <property type="protein sequence ID" value="MBB3988522.1"/>
    <property type="molecule type" value="Genomic_DNA"/>
</dbReference>
<evidence type="ECO:0000256" key="4">
    <source>
        <dbReference type="ARBA" id="ARBA00022500"/>
    </source>
</evidence>
<protein>
    <recommendedName>
        <fullName evidence="3">Chemotaxis protein CheA</fullName>
        <ecNumber evidence="2">2.7.13.3</ecNumber>
    </recommendedName>
</protein>
<dbReference type="Proteomes" id="UP000541426">
    <property type="component" value="Unassembled WGS sequence"/>
</dbReference>
<organism evidence="16 17">
    <name type="scientific">Sagittula marina</name>
    <dbReference type="NCBI Taxonomy" id="943940"/>
    <lineage>
        <taxon>Bacteria</taxon>
        <taxon>Pseudomonadati</taxon>
        <taxon>Pseudomonadota</taxon>
        <taxon>Alphaproteobacteria</taxon>
        <taxon>Rhodobacterales</taxon>
        <taxon>Roseobacteraceae</taxon>
        <taxon>Sagittula</taxon>
    </lineage>
</organism>
<keyword evidence="6 16" id="KW-0808">Transferase</keyword>
<evidence type="ECO:0000256" key="2">
    <source>
        <dbReference type="ARBA" id="ARBA00012438"/>
    </source>
</evidence>
<dbReference type="PANTHER" id="PTHR43395:SF10">
    <property type="entry name" value="CHEMOTAXIS PROTEIN CHEA"/>
    <property type="match status" value="1"/>
</dbReference>
<dbReference type="SUPFAM" id="SSF47384">
    <property type="entry name" value="Homodimeric domain of signal transducing histidine kinase"/>
    <property type="match status" value="1"/>
</dbReference>
<dbReference type="SMART" id="SM00260">
    <property type="entry name" value="CheW"/>
    <property type="match status" value="1"/>
</dbReference>
<dbReference type="CDD" id="cd16916">
    <property type="entry name" value="HATPase_CheA-like"/>
    <property type="match status" value="1"/>
</dbReference>